<dbReference type="Proteomes" id="UP000617340">
    <property type="component" value="Unassembled WGS sequence"/>
</dbReference>
<organism evidence="2 3">
    <name type="scientific">Vespula germanica</name>
    <name type="common">German yellow jacket</name>
    <name type="synonym">Paravespula germanica</name>
    <dbReference type="NCBI Taxonomy" id="30212"/>
    <lineage>
        <taxon>Eukaryota</taxon>
        <taxon>Metazoa</taxon>
        <taxon>Ecdysozoa</taxon>
        <taxon>Arthropoda</taxon>
        <taxon>Hexapoda</taxon>
        <taxon>Insecta</taxon>
        <taxon>Pterygota</taxon>
        <taxon>Neoptera</taxon>
        <taxon>Endopterygota</taxon>
        <taxon>Hymenoptera</taxon>
        <taxon>Apocrita</taxon>
        <taxon>Aculeata</taxon>
        <taxon>Vespoidea</taxon>
        <taxon>Vespidae</taxon>
        <taxon>Vespinae</taxon>
        <taxon>Vespula</taxon>
    </lineage>
</organism>
<keyword evidence="3" id="KW-1185">Reference proteome</keyword>
<evidence type="ECO:0000256" key="1">
    <source>
        <dbReference type="SAM" id="Phobius"/>
    </source>
</evidence>
<dbReference type="AlphaFoldDB" id="A0A834JHN1"/>
<evidence type="ECO:0000313" key="3">
    <source>
        <dbReference type="Proteomes" id="UP000617340"/>
    </source>
</evidence>
<comment type="caution">
    <text evidence="2">The sequence shown here is derived from an EMBL/GenBank/DDBJ whole genome shotgun (WGS) entry which is preliminary data.</text>
</comment>
<keyword evidence="1" id="KW-1133">Transmembrane helix</keyword>
<keyword evidence="1" id="KW-0472">Membrane</keyword>
<keyword evidence="1" id="KW-0812">Transmembrane</keyword>
<accession>A0A834JHN1</accession>
<evidence type="ECO:0000313" key="2">
    <source>
        <dbReference type="EMBL" id="KAF7387327.1"/>
    </source>
</evidence>
<feature type="transmembrane region" description="Helical" evidence="1">
    <location>
        <begin position="175"/>
        <end position="193"/>
    </location>
</feature>
<name>A0A834JHN1_VESGE</name>
<proteinExistence type="predicted"/>
<gene>
    <name evidence="2" type="ORF">HZH68_013004</name>
</gene>
<protein>
    <submittedName>
        <fullName evidence="2">Uncharacterized protein</fullName>
    </submittedName>
</protein>
<dbReference type="EMBL" id="JACSDZ010000014">
    <property type="protein sequence ID" value="KAF7387327.1"/>
    <property type="molecule type" value="Genomic_DNA"/>
</dbReference>
<sequence length="198" mass="22932">MKSKFQKIEIFNDYLGFTKQTALVLRSLGGNNLIKPCEERNISTSELHKLTKNDFIQLGADENLAEQLLNRLKITSRNDYEIRPGMQNKFENFINMLENSKKQLNFIGIYIAYCRLRLQMQQNNFFIEPNKGLTATSALYIAVMEALNEVNDMEKAIKELYTLVPKDTKAKSKRLIYFSTLFAGLGLVVYWTLRIQKA</sequence>
<reference evidence="2" key="1">
    <citation type="journal article" date="2020" name="G3 (Bethesda)">
        <title>High-Quality Assemblies for Three Invasive Social Wasps from the &lt;i&gt;Vespula&lt;/i&gt; Genus.</title>
        <authorList>
            <person name="Harrop T.W.R."/>
            <person name="Guhlin J."/>
            <person name="McLaughlin G.M."/>
            <person name="Permina E."/>
            <person name="Stockwell P."/>
            <person name="Gilligan J."/>
            <person name="Le Lec M.F."/>
            <person name="Gruber M.A.M."/>
            <person name="Quinn O."/>
            <person name="Lovegrove M."/>
            <person name="Duncan E.J."/>
            <person name="Remnant E.J."/>
            <person name="Van Eeckhoven J."/>
            <person name="Graham B."/>
            <person name="Knapp R.A."/>
            <person name="Langford K.W."/>
            <person name="Kronenberg Z."/>
            <person name="Press M.O."/>
            <person name="Eacker S.M."/>
            <person name="Wilson-Rankin E.E."/>
            <person name="Purcell J."/>
            <person name="Lester P.J."/>
            <person name="Dearden P.K."/>
        </authorList>
    </citation>
    <scope>NUCLEOTIDE SEQUENCE</scope>
    <source>
        <strain evidence="2">Linc-1</strain>
    </source>
</reference>